<evidence type="ECO:0000313" key="1">
    <source>
        <dbReference type="EMBL" id="AIB04129.1"/>
    </source>
</evidence>
<gene>
    <name evidence="1" type="primary">atpD</name>
</gene>
<dbReference type="GeneID" id="24121177"/>
<dbReference type="RefSeq" id="YP_009131298.1">
    <property type="nucleotide sequence ID" value="NC_026851.1"/>
</dbReference>
<name>A0A0D3M5K4_9STRA</name>
<keyword evidence="1" id="KW-0934">Plastid</keyword>
<organism evidence="1">
    <name type="scientific">Trachydiscus minutus</name>
    <dbReference type="NCBI Taxonomy" id="1032745"/>
    <lineage>
        <taxon>Eukaryota</taxon>
        <taxon>Sar</taxon>
        <taxon>Stramenopiles</taxon>
        <taxon>Ochrophyta</taxon>
        <taxon>Eustigmatophyceae</taxon>
        <taxon>Goniochloridales</taxon>
        <taxon>Goniochloridaceae</taxon>
        <taxon>Trachydiscus</taxon>
    </lineage>
</organism>
<accession>A0A0D3M5K4</accession>
<proteinExistence type="predicted"/>
<protein>
    <submittedName>
        <fullName evidence="1">Putative atpD ATP synthase CF1, subunit delta</fullName>
    </submittedName>
</protein>
<geneLocation type="plastid" evidence="1"/>
<sequence length="227" mass="25964">MNECLEKLTQSRETGLTSLRNFMNMSASLDPYHLYGSIKMLWSLTEKSLPPAKTLPVSVKSSWTDAKFRDSNFESYISFRTACAKQDAYDYIVLGVLVPLWYSCEEDSSPAVKDWVYQNLKNRSKAGLPVVNRLLFKLINLEHGIKVIDELKVPAGYSTEKNRQNLVEEVNVLMTKYGVAANEYLFRKQIPSKRILGGFICRLDSAIFDQTANTRLHKEIIKRLVNI</sequence>
<reference evidence="1" key="1">
    <citation type="journal article" date="2015" name="Sci. Rep.">
        <title>Updating algal evolutionary relationships through plastid genome sequencing: did alveolate plastids emerge through endosymbiosis of an ochrophyte?</title>
        <authorList>
            <person name="Sevcikova T."/>
            <person name="Horak A."/>
            <person name="Klimes V."/>
            <person name="Zbrankova V."/>
            <person name="Demir-Hilton E."/>
            <person name="Sudek S."/>
            <person name="Jenkins J."/>
            <person name="Schmutz J."/>
            <person name="Pribyl P."/>
            <person name="Fousek J."/>
            <person name="Vlcek C."/>
            <person name="Lang B.F."/>
            <person name="Obornik M."/>
            <person name="Worden A.Z."/>
            <person name="Elias M."/>
        </authorList>
    </citation>
    <scope>NUCLEOTIDE SEQUENCE</scope>
</reference>
<dbReference type="EMBL" id="KJ624065">
    <property type="protein sequence ID" value="AIB04129.1"/>
    <property type="molecule type" value="Genomic_DNA"/>
</dbReference>
<dbReference type="AlphaFoldDB" id="A0A0D3M5K4"/>